<evidence type="ECO:0008006" key="4">
    <source>
        <dbReference type="Google" id="ProtNLM"/>
    </source>
</evidence>
<gene>
    <name evidence="2" type="ORF">PENTCL1PPCAC_12640</name>
</gene>
<accession>A0AAV5TDE9</accession>
<evidence type="ECO:0000313" key="2">
    <source>
        <dbReference type="EMBL" id="GMS90465.1"/>
    </source>
</evidence>
<feature type="transmembrane region" description="Helical" evidence="1">
    <location>
        <begin position="6"/>
        <end position="32"/>
    </location>
</feature>
<reference evidence="2" key="1">
    <citation type="submission" date="2023-10" db="EMBL/GenBank/DDBJ databases">
        <title>Genome assembly of Pristionchus species.</title>
        <authorList>
            <person name="Yoshida K."/>
            <person name="Sommer R.J."/>
        </authorList>
    </citation>
    <scope>NUCLEOTIDE SEQUENCE</scope>
    <source>
        <strain evidence="2">RS0144</strain>
    </source>
</reference>
<dbReference type="AlphaFoldDB" id="A0AAV5TDE9"/>
<protein>
    <recommendedName>
        <fullName evidence="4">G protein-coupled receptor</fullName>
    </recommendedName>
</protein>
<dbReference type="Pfam" id="PF10326">
    <property type="entry name" value="7TM_GPCR_Str"/>
    <property type="match status" value="1"/>
</dbReference>
<feature type="non-terminal residue" evidence="2">
    <location>
        <position position="1"/>
    </location>
</feature>
<feature type="transmembrane region" description="Helical" evidence="1">
    <location>
        <begin position="44"/>
        <end position="69"/>
    </location>
</feature>
<dbReference type="EMBL" id="BTSX01000003">
    <property type="protein sequence ID" value="GMS90465.1"/>
    <property type="molecule type" value="Genomic_DNA"/>
</dbReference>
<evidence type="ECO:0000313" key="3">
    <source>
        <dbReference type="Proteomes" id="UP001432027"/>
    </source>
</evidence>
<keyword evidence="3" id="KW-1185">Reference proteome</keyword>
<name>A0AAV5TDE9_9BILA</name>
<dbReference type="InterPro" id="IPR019428">
    <property type="entry name" value="7TM_GPCR_serpentine_rcpt_Str"/>
</dbReference>
<keyword evidence="1" id="KW-0472">Membrane</keyword>
<organism evidence="2 3">
    <name type="scientific">Pristionchus entomophagus</name>
    <dbReference type="NCBI Taxonomy" id="358040"/>
    <lineage>
        <taxon>Eukaryota</taxon>
        <taxon>Metazoa</taxon>
        <taxon>Ecdysozoa</taxon>
        <taxon>Nematoda</taxon>
        <taxon>Chromadorea</taxon>
        <taxon>Rhabditida</taxon>
        <taxon>Rhabditina</taxon>
        <taxon>Diplogasteromorpha</taxon>
        <taxon>Diplogasteroidea</taxon>
        <taxon>Neodiplogasteridae</taxon>
        <taxon>Pristionchus</taxon>
    </lineage>
</organism>
<dbReference type="Proteomes" id="UP001432027">
    <property type="component" value="Unassembled WGS sequence"/>
</dbReference>
<evidence type="ECO:0000256" key="1">
    <source>
        <dbReference type="SAM" id="Phobius"/>
    </source>
</evidence>
<sequence length="104" mass="11514">ILPGFLPLNICSILGAFLSISLNSLVIFLMLTRPTNLDKKTVNFSLVFSVLGAIFALCQCLSQSFFFAIDKMGVSFFGSFLHDSQIPVYAQKIFVNDALLLSHY</sequence>
<proteinExistence type="predicted"/>
<keyword evidence="1" id="KW-1133">Transmembrane helix</keyword>
<keyword evidence="1" id="KW-0812">Transmembrane</keyword>
<comment type="caution">
    <text evidence="2">The sequence shown here is derived from an EMBL/GenBank/DDBJ whole genome shotgun (WGS) entry which is preliminary data.</text>
</comment>